<gene>
    <name evidence="1" type="ordered locus">ECH_0274</name>
</gene>
<keyword evidence="2" id="KW-1185">Reference proteome</keyword>
<evidence type="ECO:0000313" key="1">
    <source>
        <dbReference type="EMBL" id="ABD44628.1"/>
    </source>
</evidence>
<proteinExistence type="predicted"/>
<dbReference type="Proteomes" id="UP000008320">
    <property type="component" value="Chromosome"/>
</dbReference>
<organism evidence="1 2">
    <name type="scientific">Ehrlichia chaffeensis (strain ATCC CRL-10679 / Arkansas)</name>
    <dbReference type="NCBI Taxonomy" id="205920"/>
    <lineage>
        <taxon>Bacteria</taxon>
        <taxon>Pseudomonadati</taxon>
        <taxon>Pseudomonadota</taxon>
        <taxon>Alphaproteobacteria</taxon>
        <taxon>Rickettsiales</taxon>
        <taxon>Anaplasmataceae</taxon>
        <taxon>Ehrlichia</taxon>
    </lineage>
</organism>
<dbReference type="HOGENOM" id="CLU_3381647_0_0_5"/>
<name>Q2GHI8_EHRCR</name>
<dbReference type="KEGG" id="ech:ECH_0274"/>
<dbReference type="EMBL" id="CP000236">
    <property type="protein sequence ID" value="ABD44628.1"/>
    <property type="molecule type" value="Genomic_DNA"/>
</dbReference>
<accession>Q2GHI8</accession>
<protein>
    <submittedName>
        <fullName evidence="1">Uncharacterized protein</fullName>
    </submittedName>
</protein>
<dbReference type="AlphaFoldDB" id="Q2GHI8"/>
<reference evidence="1 2" key="1">
    <citation type="journal article" date="2006" name="PLoS Genet.">
        <title>Comparative genomics of emerging human ehrlichiosis agents.</title>
        <authorList>
            <person name="Dunning Hotopp J.C."/>
            <person name="Lin M."/>
            <person name="Madupu R."/>
            <person name="Crabtree J."/>
            <person name="Angiuoli S.V."/>
            <person name="Eisen J.A."/>
            <person name="Seshadri R."/>
            <person name="Ren Q."/>
            <person name="Wu M."/>
            <person name="Utterback T.R."/>
            <person name="Smith S."/>
            <person name="Lewis M."/>
            <person name="Khouri H."/>
            <person name="Zhang C."/>
            <person name="Niu H."/>
            <person name="Lin Q."/>
            <person name="Ohashi N."/>
            <person name="Zhi N."/>
            <person name="Nelson W."/>
            <person name="Brinkac L.M."/>
            <person name="Dodson R.J."/>
            <person name="Rosovitz M.J."/>
            <person name="Sundaram J."/>
            <person name="Daugherty S.C."/>
            <person name="Davidsen T."/>
            <person name="Durkin A.S."/>
            <person name="Gwinn M."/>
            <person name="Haft D.H."/>
            <person name="Selengut J.D."/>
            <person name="Sullivan S.A."/>
            <person name="Zafar N."/>
            <person name="Zhou L."/>
            <person name="Benahmed F."/>
            <person name="Forberger H."/>
            <person name="Halpin R."/>
            <person name="Mulligan S."/>
            <person name="Robinson J."/>
            <person name="White O."/>
            <person name="Rikihisa Y."/>
            <person name="Tettelin H."/>
        </authorList>
    </citation>
    <scope>NUCLEOTIDE SEQUENCE [LARGE SCALE GENOMIC DNA]</scope>
    <source>
        <strain evidence="2">ATCC CRL-10679 / Arkansas</strain>
    </source>
</reference>
<evidence type="ECO:0000313" key="2">
    <source>
        <dbReference type="Proteomes" id="UP000008320"/>
    </source>
</evidence>
<sequence length="33" mass="4038">MNTYFSKNIEKVTKLYYIKSYNNNKTLKYEKVA</sequence>